<gene>
    <name evidence="2" type="ORF">CROST_026350</name>
</gene>
<sequence>MTTNTLKFNTTNLRNRFYHKNSPYVSIVTVTNKLNYFNNIIKNYSRIKYKNKELIIVFNIDNINIEHYNNYVKNFLNVRVFHIEEKYSLGYCLNFGISISKHNYIAKMDDDDYYGANYLTDEINAFNYTDAKIIGKSRYFTYFEDTNEIGINKNPTHRYVISIAGGTLLFKKDLFKYHKFRPLNIGEDVSFLKDCFNHGIKIYSVDPFNYVYIRHKSLEEHSWKVPSQILKNQYLKLYKITDYVSIVKI</sequence>
<dbReference type="InterPro" id="IPR029044">
    <property type="entry name" value="Nucleotide-diphossugar_trans"/>
</dbReference>
<dbReference type="Proteomes" id="UP000190951">
    <property type="component" value="Chromosome"/>
</dbReference>
<name>A0A1S8LTY8_9CLOT</name>
<dbReference type="SUPFAM" id="SSF53448">
    <property type="entry name" value="Nucleotide-diphospho-sugar transferases"/>
    <property type="match status" value="1"/>
</dbReference>
<dbReference type="Pfam" id="PF00535">
    <property type="entry name" value="Glycos_transf_2"/>
    <property type="match status" value="1"/>
</dbReference>
<accession>A0A1S8LTY8</accession>
<proteinExistence type="predicted"/>
<dbReference type="RefSeq" id="WP_077835180.1">
    <property type="nucleotide sequence ID" value="NZ_CP096983.1"/>
</dbReference>
<dbReference type="EMBL" id="CP096983">
    <property type="protein sequence ID" value="URZ11918.1"/>
    <property type="molecule type" value="Genomic_DNA"/>
</dbReference>
<dbReference type="Gene3D" id="3.90.550.10">
    <property type="entry name" value="Spore Coat Polysaccharide Biosynthesis Protein SpsA, Chain A"/>
    <property type="match status" value="1"/>
</dbReference>
<dbReference type="InterPro" id="IPR001173">
    <property type="entry name" value="Glyco_trans_2-like"/>
</dbReference>
<dbReference type="STRING" id="84029.CROST_09160"/>
<dbReference type="AlphaFoldDB" id="A0A1S8LTY8"/>
<protein>
    <recommendedName>
        <fullName evidence="1">Glycosyltransferase 2-like domain-containing protein</fullName>
    </recommendedName>
</protein>
<dbReference type="KEGG" id="crw:CROST_026350"/>
<evidence type="ECO:0000313" key="3">
    <source>
        <dbReference type="Proteomes" id="UP000190951"/>
    </source>
</evidence>
<keyword evidence="3" id="KW-1185">Reference proteome</keyword>
<feature type="domain" description="Glycosyltransferase 2-like" evidence="1">
    <location>
        <begin position="27"/>
        <end position="156"/>
    </location>
</feature>
<evidence type="ECO:0000313" key="2">
    <source>
        <dbReference type="EMBL" id="URZ11918.1"/>
    </source>
</evidence>
<evidence type="ECO:0000259" key="1">
    <source>
        <dbReference type="Pfam" id="PF00535"/>
    </source>
</evidence>
<reference evidence="2 3" key="1">
    <citation type="submission" date="2022-04" db="EMBL/GenBank/DDBJ databases">
        <title>Genome sequence of C. roseum typestrain.</title>
        <authorList>
            <person name="Poehlein A."/>
            <person name="Schoch T."/>
            <person name="Duerre P."/>
            <person name="Daniel R."/>
        </authorList>
    </citation>
    <scope>NUCLEOTIDE SEQUENCE [LARGE SCALE GENOMIC DNA]</scope>
    <source>
        <strain evidence="2 3">DSM 7320</strain>
    </source>
</reference>
<organism evidence="2 3">
    <name type="scientific">Clostridium felsineum</name>
    <dbReference type="NCBI Taxonomy" id="36839"/>
    <lineage>
        <taxon>Bacteria</taxon>
        <taxon>Bacillati</taxon>
        <taxon>Bacillota</taxon>
        <taxon>Clostridia</taxon>
        <taxon>Eubacteriales</taxon>
        <taxon>Clostridiaceae</taxon>
        <taxon>Clostridium</taxon>
    </lineage>
</organism>